<proteinExistence type="predicted"/>
<gene>
    <name evidence="1" type="ORF">BaRGS_00012631</name>
</gene>
<comment type="caution">
    <text evidence="1">The sequence shown here is derived from an EMBL/GenBank/DDBJ whole genome shotgun (WGS) entry which is preliminary data.</text>
</comment>
<name>A0ABD0LAB8_9CAEN</name>
<evidence type="ECO:0000313" key="2">
    <source>
        <dbReference type="Proteomes" id="UP001519460"/>
    </source>
</evidence>
<dbReference type="EMBL" id="JACVVK020000069">
    <property type="protein sequence ID" value="KAK7496221.1"/>
    <property type="molecule type" value="Genomic_DNA"/>
</dbReference>
<reference evidence="1 2" key="1">
    <citation type="journal article" date="2023" name="Sci. Data">
        <title>Genome assembly of the Korean intertidal mud-creeper Batillaria attramentaria.</title>
        <authorList>
            <person name="Patra A.K."/>
            <person name="Ho P.T."/>
            <person name="Jun S."/>
            <person name="Lee S.J."/>
            <person name="Kim Y."/>
            <person name="Won Y.J."/>
        </authorList>
    </citation>
    <scope>NUCLEOTIDE SEQUENCE [LARGE SCALE GENOMIC DNA]</scope>
    <source>
        <strain evidence="1">Wonlab-2016</strain>
    </source>
</reference>
<dbReference type="AlphaFoldDB" id="A0ABD0LAB8"/>
<evidence type="ECO:0000313" key="1">
    <source>
        <dbReference type="EMBL" id="KAK7496221.1"/>
    </source>
</evidence>
<accession>A0ABD0LAB8</accession>
<organism evidence="1 2">
    <name type="scientific">Batillaria attramentaria</name>
    <dbReference type="NCBI Taxonomy" id="370345"/>
    <lineage>
        <taxon>Eukaryota</taxon>
        <taxon>Metazoa</taxon>
        <taxon>Spiralia</taxon>
        <taxon>Lophotrochozoa</taxon>
        <taxon>Mollusca</taxon>
        <taxon>Gastropoda</taxon>
        <taxon>Caenogastropoda</taxon>
        <taxon>Sorbeoconcha</taxon>
        <taxon>Cerithioidea</taxon>
        <taxon>Batillariidae</taxon>
        <taxon>Batillaria</taxon>
    </lineage>
</organism>
<protein>
    <recommendedName>
        <fullName evidence="3">Secreted protein</fullName>
    </recommendedName>
</protein>
<dbReference type="Proteomes" id="UP001519460">
    <property type="component" value="Unassembled WGS sequence"/>
</dbReference>
<keyword evidence="2" id="KW-1185">Reference proteome</keyword>
<evidence type="ECO:0008006" key="3">
    <source>
        <dbReference type="Google" id="ProtNLM"/>
    </source>
</evidence>
<sequence length="95" mass="10413">MRRRRHSWGEFGLAAIVCIGARMFARNAGPWRTIIRGQSRSLTHQASITIAKGGNYSKENNSSRALFSECPAVALRKVKPARKEGVDGGKICPVC</sequence>